<reference evidence="6 7" key="1">
    <citation type="submission" date="2024-09" db="EMBL/GenBank/DDBJ databases">
        <title>A chromosome-level genome assembly of Gray's grenadier anchovy, Coilia grayii.</title>
        <authorList>
            <person name="Fu Z."/>
        </authorList>
    </citation>
    <scope>NUCLEOTIDE SEQUENCE [LARGE SCALE GENOMIC DNA]</scope>
    <source>
        <strain evidence="6">G4</strain>
        <tissue evidence="6">Muscle</tissue>
    </source>
</reference>
<evidence type="ECO:0000313" key="6">
    <source>
        <dbReference type="EMBL" id="KAL2102447.1"/>
    </source>
</evidence>
<dbReference type="PROSITE" id="PS51450">
    <property type="entry name" value="LRR"/>
    <property type="match status" value="2"/>
</dbReference>
<name>A0ABD1KTG8_9TELE</name>
<dbReference type="InterPro" id="IPR050541">
    <property type="entry name" value="LRR_TM_domain-containing"/>
</dbReference>
<keyword evidence="7" id="KW-1185">Reference proteome</keyword>
<organism evidence="6 7">
    <name type="scientific">Coilia grayii</name>
    <name type="common">Gray's grenadier anchovy</name>
    <dbReference type="NCBI Taxonomy" id="363190"/>
    <lineage>
        <taxon>Eukaryota</taxon>
        <taxon>Metazoa</taxon>
        <taxon>Chordata</taxon>
        <taxon>Craniata</taxon>
        <taxon>Vertebrata</taxon>
        <taxon>Euteleostomi</taxon>
        <taxon>Actinopterygii</taxon>
        <taxon>Neopterygii</taxon>
        <taxon>Teleostei</taxon>
        <taxon>Clupei</taxon>
        <taxon>Clupeiformes</taxon>
        <taxon>Clupeoidei</taxon>
        <taxon>Engraulidae</taxon>
        <taxon>Coilinae</taxon>
        <taxon>Coilia</taxon>
    </lineage>
</organism>
<dbReference type="SMART" id="SM00369">
    <property type="entry name" value="LRR_TYP"/>
    <property type="match status" value="5"/>
</dbReference>
<keyword evidence="2 4" id="KW-0732">Signal</keyword>
<evidence type="ECO:0000256" key="1">
    <source>
        <dbReference type="ARBA" id="ARBA00022614"/>
    </source>
</evidence>
<protein>
    <recommendedName>
        <fullName evidence="5">LRRCT domain-containing protein</fullName>
    </recommendedName>
</protein>
<dbReference type="EMBL" id="JBHFQA010000002">
    <property type="protein sequence ID" value="KAL2102447.1"/>
    <property type="molecule type" value="Genomic_DNA"/>
</dbReference>
<sequence length="446" mass="50714">MGRRVLVLLLVLLVLGGADSRRGEGRKQGVVRGRGRARAAKRFATDCKEYTEAGEKYLDCQDRGLTSIPQGWPEDVHHLLLARNRLQVLRPGTFEHLKQLRSLDLQQNLISRVEDGAFSGLDQLTTLLLQHNRLHTLNEEALITLPRLRYLRIYGNPWLCDCQLDSLIRTLQVPTNRQLGNFAMCEEPQGLRGHKLKKLKADFLCEPPTDGGTFPTSAGGAPRPPHIRKPQDATSLCHTYLYPTPLLICNSRDLKYIPADIPPDIVKMDLSSNVIQRLKPHDFMTAKDLKMLNLSSNSLEQIAPSAFAGLLYLRELDLSNNSLQYFQYGVLEDLYFLKRLHLEGNPWRCDYSIHYLVYWLRHHPGVFHSGLRCSDPPEFRGWLVEDYVKTYNADCPKDRQGGGANTAAETNQDTAQELRAETEEEPVGLLPSPLRMRKTFEIIRLS</sequence>
<dbReference type="SUPFAM" id="SSF52058">
    <property type="entry name" value="L domain-like"/>
    <property type="match status" value="1"/>
</dbReference>
<dbReference type="AlphaFoldDB" id="A0ABD1KTG8"/>
<keyword evidence="1" id="KW-0433">Leucine-rich repeat</keyword>
<dbReference type="InterPro" id="IPR003591">
    <property type="entry name" value="Leu-rich_rpt_typical-subtyp"/>
</dbReference>
<evidence type="ECO:0000256" key="4">
    <source>
        <dbReference type="SAM" id="SignalP"/>
    </source>
</evidence>
<accession>A0ABD1KTG8</accession>
<keyword evidence="3" id="KW-0677">Repeat</keyword>
<dbReference type="InterPro" id="IPR000483">
    <property type="entry name" value="Cys-rich_flank_reg_C"/>
</dbReference>
<dbReference type="Pfam" id="PF13855">
    <property type="entry name" value="LRR_8"/>
    <property type="match status" value="2"/>
</dbReference>
<evidence type="ECO:0000256" key="2">
    <source>
        <dbReference type="ARBA" id="ARBA00022729"/>
    </source>
</evidence>
<dbReference type="SMART" id="SM00082">
    <property type="entry name" value="LRRCT"/>
    <property type="match status" value="2"/>
</dbReference>
<evidence type="ECO:0000313" key="7">
    <source>
        <dbReference type="Proteomes" id="UP001591681"/>
    </source>
</evidence>
<dbReference type="PANTHER" id="PTHR24369:SF213">
    <property type="entry name" value="INSULIN LIKE GROWTH FACTOR BINDING PROTEIN ACID LABILE SUBUNIT"/>
    <property type="match status" value="1"/>
</dbReference>
<feature type="domain" description="LRRCT" evidence="5">
    <location>
        <begin position="156"/>
        <end position="206"/>
    </location>
</feature>
<gene>
    <name evidence="6" type="ORF">ACEWY4_001615</name>
</gene>
<dbReference type="PANTHER" id="PTHR24369">
    <property type="entry name" value="ANTIGEN BSP, PUTATIVE-RELATED"/>
    <property type="match status" value="1"/>
</dbReference>
<proteinExistence type="predicted"/>
<comment type="caution">
    <text evidence="6">The sequence shown here is derived from an EMBL/GenBank/DDBJ whole genome shotgun (WGS) entry which is preliminary data.</text>
</comment>
<evidence type="ECO:0000259" key="5">
    <source>
        <dbReference type="SMART" id="SM00082"/>
    </source>
</evidence>
<feature type="signal peptide" evidence="4">
    <location>
        <begin position="1"/>
        <end position="20"/>
    </location>
</feature>
<dbReference type="InterPro" id="IPR001611">
    <property type="entry name" value="Leu-rich_rpt"/>
</dbReference>
<dbReference type="Proteomes" id="UP001591681">
    <property type="component" value="Unassembled WGS sequence"/>
</dbReference>
<feature type="chain" id="PRO_5044780396" description="LRRCT domain-containing protein" evidence="4">
    <location>
        <begin position="21"/>
        <end position="446"/>
    </location>
</feature>
<dbReference type="Gene3D" id="3.80.10.10">
    <property type="entry name" value="Ribonuclease Inhibitor"/>
    <property type="match status" value="2"/>
</dbReference>
<feature type="domain" description="LRRCT" evidence="5">
    <location>
        <begin position="345"/>
        <end position="396"/>
    </location>
</feature>
<evidence type="ECO:0000256" key="3">
    <source>
        <dbReference type="ARBA" id="ARBA00022737"/>
    </source>
</evidence>
<dbReference type="InterPro" id="IPR032675">
    <property type="entry name" value="LRR_dom_sf"/>
</dbReference>